<feature type="domain" description="Glycosyl transferase family 1" evidence="2">
    <location>
        <begin position="1164"/>
        <end position="1309"/>
    </location>
</feature>
<dbReference type="GO" id="GO:0016757">
    <property type="term" value="F:glycosyltransferase activity"/>
    <property type="evidence" value="ECO:0007669"/>
    <property type="project" value="InterPro"/>
</dbReference>
<keyword evidence="4" id="KW-1185">Reference proteome</keyword>
<keyword evidence="1" id="KW-0175">Coiled coil</keyword>
<dbReference type="CDD" id="cd03801">
    <property type="entry name" value="GT4_PimA-like"/>
    <property type="match status" value="1"/>
</dbReference>
<comment type="caution">
    <text evidence="3">The sequence shown here is derived from an EMBL/GenBank/DDBJ whole genome shotgun (WGS) entry which is preliminary data.</text>
</comment>
<accession>A0A3L7A254</accession>
<dbReference type="Pfam" id="PF00534">
    <property type="entry name" value="Glycos_transf_1"/>
    <property type="match status" value="2"/>
</dbReference>
<dbReference type="EMBL" id="RCTF01000019">
    <property type="protein sequence ID" value="RLP74386.1"/>
    <property type="molecule type" value="Genomic_DNA"/>
</dbReference>
<dbReference type="Gene3D" id="3.40.50.2000">
    <property type="entry name" value="Glycogen Phosphorylase B"/>
    <property type="match status" value="2"/>
</dbReference>
<dbReference type="CDD" id="cd03809">
    <property type="entry name" value="GT4_MtfB-like"/>
    <property type="match status" value="1"/>
</dbReference>
<dbReference type="InterPro" id="IPR001296">
    <property type="entry name" value="Glyco_trans_1"/>
</dbReference>
<dbReference type="GO" id="GO:0009103">
    <property type="term" value="P:lipopolysaccharide biosynthetic process"/>
    <property type="evidence" value="ECO:0007669"/>
    <property type="project" value="TreeGrafter"/>
</dbReference>
<dbReference type="CDD" id="cd02440">
    <property type="entry name" value="AdoMet_MTases"/>
    <property type="match status" value="1"/>
</dbReference>
<dbReference type="PANTHER" id="PTHR46401">
    <property type="entry name" value="GLYCOSYLTRANSFERASE WBBK-RELATED"/>
    <property type="match status" value="1"/>
</dbReference>
<dbReference type="RefSeq" id="WP_121624859.1">
    <property type="nucleotide sequence ID" value="NZ_JACIIW010000003.1"/>
</dbReference>
<gene>
    <name evidence="3" type="ORF">D9R14_18635</name>
</gene>
<evidence type="ECO:0000256" key="1">
    <source>
        <dbReference type="SAM" id="Coils"/>
    </source>
</evidence>
<feature type="coiled-coil region" evidence="1">
    <location>
        <begin position="292"/>
        <end position="326"/>
    </location>
</feature>
<dbReference type="SUPFAM" id="SSF53756">
    <property type="entry name" value="UDP-Glycosyltransferase/glycogen phosphorylase"/>
    <property type="match status" value="2"/>
</dbReference>
<evidence type="ECO:0000313" key="3">
    <source>
        <dbReference type="EMBL" id="RLP74386.1"/>
    </source>
</evidence>
<dbReference type="OrthoDB" id="9790710at2"/>
<evidence type="ECO:0000259" key="2">
    <source>
        <dbReference type="Pfam" id="PF00534"/>
    </source>
</evidence>
<proteinExistence type="predicted"/>
<evidence type="ECO:0000313" key="4">
    <source>
        <dbReference type="Proteomes" id="UP000269692"/>
    </source>
</evidence>
<dbReference type="PANTHER" id="PTHR46401:SF9">
    <property type="entry name" value="MANNOSYLTRANSFERASE A"/>
    <property type="match status" value="1"/>
</dbReference>
<dbReference type="SUPFAM" id="SSF53335">
    <property type="entry name" value="S-adenosyl-L-methionine-dependent methyltransferases"/>
    <property type="match status" value="1"/>
</dbReference>
<dbReference type="Proteomes" id="UP000269692">
    <property type="component" value="Unassembled WGS sequence"/>
</dbReference>
<dbReference type="Gene3D" id="3.40.50.150">
    <property type="entry name" value="Vaccinia Virus protein VP39"/>
    <property type="match status" value="1"/>
</dbReference>
<keyword evidence="3" id="KW-0808">Transferase</keyword>
<dbReference type="InterPro" id="IPR029063">
    <property type="entry name" value="SAM-dependent_MTases_sf"/>
</dbReference>
<dbReference type="Pfam" id="PF13489">
    <property type="entry name" value="Methyltransf_23"/>
    <property type="match status" value="1"/>
</dbReference>
<feature type="domain" description="Glycosyl transferase family 1" evidence="2">
    <location>
        <begin position="706"/>
        <end position="878"/>
    </location>
</feature>
<reference evidence="3 4" key="1">
    <citation type="submission" date="2018-10" db="EMBL/GenBank/DDBJ databases">
        <title>Xanthobacter tagetidis genome sequencing and assembly.</title>
        <authorList>
            <person name="Maclea K.S."/>
            <person name="Goen A.E."/>
            <person name="Fatima S.A."/>
        </authorList>
    </citation>
    <scope>NUCLEOTIDE SEQUENCE [LARGE SCALE GENOMIC DNA]</scope>
    <source>
        <strain evidence="3 4">ATCC 700314</strain>
    </source>
</reference>
<name>A0A3L7A254_9HYPH</name>
<protein>
    <submittedName>
        <fullName evidence="3">Glycosyltransferase</fullName>
    </submittedName>
</protein>
<organism evidence="3 4">
    <name type="scientific">Xanthobacter tagetidis</name>
    <dbReference type="NCBI Taxonomy" id="60216"/>
    <lineage>
        <taxon>Bacteria</taxon>
        <taxon>Pseudomonadati</taxon>
        <taxon>Pseudomonadota</taxon>
        <taxon>Alphaproteobacteria</taxon>
        <taxon>Hyphomicrobiales</taxon>
        <taxon>Xanthobacteraceae</taxon>
        <taxon>Xanthobacter</taxon>
    </lineage>
</organism>
<sequence>MTHSKWFMDHYRTFEDKYRGSAELIRARLSTYLPLLEDIGHGEAGRTALDIGCGRGEWLRLLVESGWSATGVDANPSMLEEAAAEGLPVVAAEAAAFLRGCAASSFALVTAFHVVEHLTRADLADLLAEIERVLVPGGVVILETPNPENLTVASWSFHMDPTHVAPLPPHLLTFLVQSAHLQGVAILRLNSQTSRLEKEPTGSALLGLFGDSPDYSVIASKPGGDGRAAEAVPRFVAAHTEPSPADLGRLAREIGALHKAVARTEDLAAGVDLLKAETAALKDTTAALSDANRSLASEIADLQSAKAKLEADLAAAREASDQWRTQVAALADRLLGNEKLTAGIAGLRISDDRLRERIDRGLESVNDRIAAELHAVQQSQHGLDSDFLTLRLRHEELASLPLLKLLTRARKARRALKWKIKDAFRREAPLRAGLRRVDRLITRPIRDLRDSIRPPRARALAPDLPAAPARAAPHGLLQSVGERLATRRLAHALDSLRRSIRSDDRPTGSKPRLAFVAPLPPERTGIADYSAQILPELTRYYDIDVVVDQEAVSDEWVRSHCAVRTPAWFAAHAASYDRVLYHFGNSPFHTHMFNLLEQIPGVVVLHDFYLTDILNYIENNYEPHNSLTQALLTSHGYSAVLDRLSQDARDTSEKYPANFSVLSQAQGVILHNTFARDLAAQFYPEYDTTPWNIIPLVRFPASTAIKQEVRRILGFSDDDILVCSFGFIQHSKLSHRLLDAWLQSDLAHDPRCHLIFVGHMPRDAYGDEMHRTIERANAGGRIRATGFVKGDDYHHYLRAADIGVQLRGSSRGETSAAALDCLAYGLATIVNANGSMAELPTDCVVQIADAFDTSELIDALTELCTNSDLRRDLGRRAAAHVSKNHSAAEIAKKYGEAIETSAAAAPTLHSMPALVDLARRMVADGEDDDESIRRVAERLCRQGRLPRPCHRLFVDVSVLARNDLRSGIQRVVRGLLLELLKAPPAGYRIEPVRLSDVTGRWQYHLARHYTEQIFTGTWDVLIDEPAEVAAGDIFLGADFHTDGIAHAARAGLFGEWRQRGVRISFIVYDILPLTLPNCFPPYAEPTHRAWMLTLSEIADDLVCISTSVANETKAWLEAHAAHPEQLPAIHPWTLGADIDASHPTRGMPDDADAFLAMMQANDSFLMVGTLEPRKGHLQALHAFEILWAEGSQAKLIFVGKEGWRGVPQEDAQSLPELMDRLRHHPELGKRLFWLQDTSDEFLDRIYQEADCLIAASLDEGFGLPLIEAARHGIPIIARDIPVFREVAGGCATYFSGHDGPALATAIEAWLAAFRADRHPKSSQMPWLTWAESAQRLKEILATSSRTDLARKVSGQ</sequence>